<keyword evidence="5 8" id="KW-0812">Transmembrane</keyword>
<keyword evidence="3" id="KW-0813">Transport</keyword>
<keyword evidence="6 8" id="KW-1133">Transmembrane helix</keyword>
<dbReference type="PANTHER" id="PTHR30472:SF25">
    <property type="entry name" value="ABC TRANSPORTER PERMEASE PROTEIN MJ0876-RELATED"/>
    <property type="match status" value="1"/>
</dbReference>
<dbReference type="Proteomes" id="UP000320781">
    <property type="component" value="Unassembled WGS sequence"/>
</dbReference>
<dbReference type="InterPro" id="IPR000522">
    <property type="entry name" value="ABC_transptr_permease_BtuC"/>
</dbReference>
<dbReference type="EMBL" id="SOKU01000228">
    <property type="protein sequence ID" value="TES85336.1"/>
    <property type="molecule type" value="Genomic_DNA"/>
</dbReference>
<feature type="transmembrane region" description="Helical" evidence="8">
    <location>
        <begin position="46"/>
        <end position="63"/>
    </location>
</feature>
<feature type="transmembrane region" description="Helical" evidence="8">
    <location>
        <begin position="199"/>
        <end position="220"/>
    </location>
</feature>
<dbReference type="GO" id="GO:0022857">
    <property type="term" value="F:transmembrane transporter activity"/>
    <property type="evidence" value="ECO:0007669"/>
    <property type="project" value="InterPro"/>
</dbReference>
<feature type="transmembrane region" description="Helical" evidence="8">
    <location>
        <begin position="99"/>
        <end position="122"/>
    </location>
</feature>
<dbReference type="AlphaFoldDB" id="A0A523QID2"/>
<dbReference type="Gene3D" id="1.10.3470.10">
    <property type="entry name" value="ABC transporter involved in vitamin B12 uptake, BtuC"/>
    <property type="match status" value="1"/>
</dbReference>
<organism evidence="9 10">
    <name type="scientific">Aerophobetes bacterium</name>
    <dbReference type="NCBI Taxonomy" id="2030807"/>
    <lineage>
        <taxon>Bacteria</taxon>
        <taxon>Candidatus Aerophobota</taxon>
    </lineage>
</organism>
<name>A0A523QID2_UNCAE</name>
<evidence type="ECO:0000256" key="1">
    <source>
        <dbReference type="ARBA" id="ARBA00004651"/>
    </source>
</evidence>
<proteinExistence type="inferred from homology"/>
<evidence type="ECO:0000313" key="10">
    <source>
        <dbReference type="Proteomes" id="UP000320781"/>
    </source>
</evidence>
<evidence type="ECO:0000256" key="6">
    <source>
        <dbReference type="ARBA" id="ARBA00022989"/>
    </source>
</evidence>
<feature type="transmembrane region" description="Helical" evidence="8">
    <location>
        <begin position="284"/>
        <end position="302"/>
    </location>
</feature>
<feature type="transmembrane region" description="Helical" evidence="8">
    <location>
        <begin position="246"/>
        <end position="272"/>
    </location>
</feature>
<evidence type="ECO:0000256" key="4">
    <source>
        <dbReference type="ARBA" id="ARBA00022475"/>
    </source>
</evidence>
<evidence type="ECO:0000256" key="7">
    <source>
        <dbReference type="ARBA" id="ARBA00023136"/>
    </source>
</evidence>
<dbReference type="PANTHER" id="PTHR30472">
    <property type="entry name" value="FERRIC ENTEROBACTIN TRANSPORT SYSTEM PERMEASE PROTEIN"/>
    <property type="match status" value="1"/>
</dbReference>
<feature type="transmembrane region" description="Helical" evidence="8">
    <location>
        <begin position="70"/>
        <end position="87"/>
    </location>
</feature>
<reference evidence="9 10" key="1">
    <citation type="submission" date="2019-03" db="EMBL/GenBank/DDBJ databases">
        <title>Metabolic potential of uncultured bacteria and archaea associated with petroleum seepage in deep-sea sediments.</title>
        <authorList>
            <person name="Dong X."/>
            <person name="Hubert C."/>
        </authorList>
    </citation>
    <scope>NUCLEOTIDE SEQUENCE [LARGE SCALE GENOMIC DNA]</scope>
    <source>
        <strain evidence="9">E44_bin92</strain>
    </source>
</reference>
<evidence type="ECO:0000256" key="8">
    <source>
        <dbReference type="SAM" id="Phobius"/>
    </source>
</evidence>
<gene>
    <name evidence="9" type="ORF">E3J95_04655</name>
</gene>
<dbReference type="FunFam" id="1.10.3470.10:FF:000001">
    <property type="entry name" value="Vitamin B12 ABC transporter permease BtuC"/>
    <property type="match status" value="1"/>
</dbReference>
<protein>
    <submittedName>
        <fullName evidence="9">Iron ABC transporter permease</fullName>
    </submittedName>
</protein>
<dbReference type="SUPFAM" id="SSF81345">
    <property type="entry name" value="ABC transporter involved in vitamin B12 uptake, BtuC"/>
    <property type="match status" value="1"/>
</dbReference>
<sequence length="341" mass="36651">MFHWKLIIAYLALVLGSTVVLATTLGPAHISPSVVPKILFSRFPLIHHLIIPSWSIGEAAIILEIRLPRIILGVLVGAALAVAGTTMQALFRNPMADPYIIGISSGAALGAIVSLTFGLNIFGLYTLPLMAFICGAAVIFLVYSIASTRGKLPVSTLLLSGIAIALFLSAIISFLMYTAGEELHGIVFWLMGGLWGRSWSHVLMAFPFILLGTAVIHIFARDLNIMLLGEEPAQHLGIEVETVKKIIIFSTSLIVAAAVSVSGIIGFIGLIIPHIMRILVGPDHRVLLPSSALVGGIFLVWTDTLARTIIAPTEIPVGIITALFGAPFFLYLLRTRKRSMF</sequence>
<dbReference type="GO" id="GO:0005886">
    <property type="term" value="C:plasma membrane"/>
    <property type="evidence" value="ECO:0007669"/>
    <property type="project" value="UniProtKB-SubCell"/>
</dbReference>
<comment type="similarity">
    <text evidence="2">Belongs to the binding-protein-dependent transport system permease family. FecCD subfamily.</text>
</comment>
<evidence type="ECO:0000256" key="5">
    <source>
        <dbReference type="ARBA" id="ARBA00022692"/>
    </source>
</evidence>
<evidence type="ECO:0000256" key="3">
    <source>
        <dbReference type="ARBA" id="ARBA00022448"/>
    </source>
</evidence>
<feature type="transmembrane region" description="Helical" evidence="8">
    <location>
        <begin position="158"/>
        <end position="178"/>
    </location>
</feature>
<keyword evidence="4" id="KW-1003">Cell membrane</keyword>
<dbReference type="InterPro" id="IPR037294">
    <property type="entry name" value="ABC_BtuC-like"/>
</dbReference>
<evidence type="ECO:0000256" key="2">
    <source>
        <dbReference type="ARBA" id="ARBA00007935"/>
    </source>
</evidence>
<dbReference type="CDD" id="cd06550">
    <property type="entry name" value="TM_ABC_iron-siderophores_like"/>
    <property type="match status" value="1"/>
</dbReference>
<dbReference type="GO" id="GO:0033214">
    <property type="term" value="P:siderophore-iron import into cell"/>
    <property type="evidence" value="ECO:0007669"/>
    <property type="project" value="TreeGrafter"/>
</dbReference>
<feature type="transmembrane region" description="Helical" evidence="8">
    <location>
        <begin position="314"/>
        <end position="333"/>
    </location>
</feature>
<keyword evidence="7 8" id="KW-0472">Membrane</keyword>
<evidence type="ECO:0000313" key="9">
    <source>
        <dbReference type="EMBL" id="TES85336.1"/>
    </source>
</evidence>
<comment type="caution">
    <text evidence="9">The sequence shown here is derived from an EMBL/GenBank/DDBJ whole genome shotgun (WGS) entry which is preliminary data.</text>
</comment>
<feature type="transmembrane region" description="Helical" evidence="8">
    <location>
        <begin position="129"/>
        <end position="146"/>
    </location>
</feature>
<dbReference type="Pfam" id="PF01032">
    <property type="entry name" value="FecCD"/>
    <property type="match status" value="1"/>
</dbReference>
<accession>A0A523QID2</accession>
<comment type="subcellular location">
    <subcellularLocation>
        <location evidence="1">Cell membrane</location>
        <topology evidence="1">Multi-pass membrane protein</topology>
    </subcellularLocation>
</comment>